<keyword evidence="3 5" id="KW-0456">Lyase</keyword>
<dbReference type="Gene3D" id="3.20.20.60">
    <property type="entry name" value="Phosphoenolpyruvate-binding domains"/>
    <property type="match status" value="2"/>
</dbReference>
<feature type="domain" description="HpcH/HpaI aldolase/citrate lyase" evidence="4">
    <location>
        <begin position="24"/>
        <end position="195"/>
    </location>
</feature>
<dbReference type="Proteomes" id="UP001151088">
    <property type="component" value="Unassembled WGS sequence"/>
</dbReference>
<sequence>MAGTIKQKVLSEKIITVCNTDFPTPQMVEFVGDLGFDALFIDCEQSSTDFKLVEELSRAARVSNMASVLRPYSKEPGLINRYLSCGAGGIQAPKVGSVEEGRALLDGMSHWDKGDYRDKIIIFMIESRQGIECLPELLKLEEVDVFYFGQNDLAESMGLKGDRKNPKVRSLVEDGIRRTADAGKIAGMNVQDEIDAVGHYMDLGLRWVNVHQKQFMARGSKAFISAAKSRAAG</sequence>
<organism evidence="5 6">
    <name type="scientific">Ancylobacter mangrovi</name>
    <dbReference type="NCBI Taxonomy" id="2972472"/>
    <lineage>
        <taxon>Bacteria</taxon>
        <taxon>Pseudomonadati</taxon>
        <taxon>Pseudomonadota</taxon>
        <taxon>Alphaproteobacteria</taxon>
        <taxon>Hyphomicrobiales</taxon>
        <taxon>Xanthobacteraceae</taxon>
        <taxon>Ancylobacter</taxon>
    </lineage>
</organism>
<proteinExistence type="inferred from homology"/>
<dbReference type="Pfam" id="PF03328">
    <property type="entry name" value="HpcH_HpaI"/>
    <property type="match status" value="1"/>
</dbReference>
<dbReference type="InterPro" id="IPR015813">
    <property type="entry name" value="Pyrv/PenolPyrv_kinase-like_dom"/>
</dbReference>
<dbReference type="GO" id="GO:0005737">
    <property type="term" value="C:cytoplasm"/>
    <property type="evidence" value="ECO:0007669"/>
    <property type="project" value="TreeGrafter"/>
</dbReference>
<dbReference type="PANTHER" id="PTHR30502:SF0">
    <property type="entry name" value="PHOSPHOENOLPYRUVATE CARBOXYLASE FAMILY PROTEIN"/>
    <property type="match status" value="1"/>
</dbReference>
<keyword evidence="2" id="KW-0479">Metal-binding</keyword>
<dbReference type="EMBL" id="JANTHZ010000010">
    <property type="protein sequence ID" value="MCS0497195.1"/>
    <property type="molecule type" value="Genomic_DNA"/>
</dbReference>
<protein>
    <submittedName>
        <fullName evidence="5">Aldolase/citrate lyase family protein</fullName>
    </submittedName>
</protein>
<accession>A0A9X2T3C3</accession>
<evidence type="ECO:0000256" key="2">
    <source>
        <dbReference type="ARBA" id="ARBA00022723"/>
    </source>
</evidence>
<evidence type="ECO:0000259" key="4">
    <source>
        <dbReference type="Pfam" id="PF03328"/>
    </source>
</evidence>
<dbReference type="SUPFAM" id="SSF51621">
    <property type="entry name" value="Phosphoenolpyruvate/pyruvate domain"/>
    <property type="match status" value="1"/>
</dbReference>
<evidence type="ECO:0000313" key="5">
    <source>
        <dbReference type="EMBL" id="MCS0497195.1"/>
    </source>
</evidence>
<gene>
    <name evidence="5" type="ORF">NVS89_19080</name>
</gene>
<dbReference type="InterPro" id="IPR050251">
    <property type="entry name" value="HpcH-HpaI_aldolase"/>
</dbReference>
<dbReference type="InterPro" id="IPR040442">
    <property type="entry name" value="Pyrv_kinase-like_dom_sf"/>
</dbReference>
<reference evidence="5" key="1">
    <citation type="submission" date="2022-08" db="EMBL/GenBank/DDBJ databases">
        <authorList>
            <person name="Li F."/>
        </authorList>
    </citation>
    <scope>NUCLEOTIDE SEQUENCE</scope>
    <source>
        <strain evidence="5">MQZ15Z-1</strain>
    </source>
</reference>
<dbReference type="InterPro" id="IPR005000">
    <property type="entry name" value="Aldolase/citrate-lyase_domain"/>
</dbReference>
<keyword evidence="6" id="KW-1185">Reference proteome</keyword>
<dbReference type="GO" id="GO:0016832">
    <property type="term" value="F:aldehyde-lyase activity"/>
    <property type="evidence" value="ECO:0007669"/>
    <property type="project" value="TreeGrafter"/>
</dbReference>
<evidence type="ECO:0000256" key="1">
    <source>
        <dbReference type="ARBA" id="ARBA00005568"/>
    </source>
</evidence>
<comment type="caution">
    <text evidence="5">The sequence shown here is derived from an EMBL/GenBank/DDBJ whole genome shotgun (WGS) entry which is preliminary data.</text>
</comment>
<evidence type="ECO:0000256" key="3">
    <source>
        <dbReference type="ARBA" id="ARBA00023239"/>
    </source>
</evidence>
<evidence type="ECO:0000313" key="6">
    <source>
        <dbReference type="Proteomes" id="UP001151088"/>
    </source>
</evidence>
<comment type="similarity">
    <text evidence="1">Belongs to the HpcH/HpaI aldolase family.</text>
</comment>
<dbReference type="GO" id="GO:0046872">
    <property type="term" value="F:metal ion binding"/>
    <property type="evidence" value="ECO:0007669"/>
    <property type="project" value="UniProtKB-KW"/>
</dbReference>
<dbReference type="PANTHER" id="PTHR30502">
    <property type="entry name" value="2-KETO-3-DEOXY-L-RHAMNONATE ALDOLASE"/>
    <property type="match status" value="1"/>
</dbReference>
<dbReference type="AlphaFoldDB" id="A0A9X2T3C3"/>
<dbReference type="RefSeq" id="WP_258734348.1">
    <property type="nucleotide sequence ID" value="NZ_JANTHZ010000010.1"/>
</dbReference>
<name>A0A9X2T3C3_9HYPH</name>